<dbReference type="GeneID" id="92099354"/>
<protein>
    <submittedName>
        <fullName evidence="7">Uncharacterized protein</fullName>
    </submittedName>
</protein>
<dbReference type="EMBL" id="JAQQWL010000016">
    <property type="protein sequence ID" value="KAK8038115.1"/>
    <property type="molecule type" value="Genomic_DNA"/>
</dbReference>
<comment type="subcellular location">
    <subcellularLocation>
        <location evidence="1">Membrane</location>
        <topology evidence="1">Multi-pass membrane protein</topology>
    </subcellularLocation>
</comment>
<dbReference type="InterPro" id="IPR007300">
    <property type="entry name" value="CidB/LrgB"/>
</dbReference>
<dbReference type="RefSeq" id="XP_066707967.1">
    <property type="nucleotide sequence ID" value="XM_066866291.1"/>
</dbReference>
<evidence type="ECO:0000256" key="5">
    <source>
        <dbReference type="SAM" id="MobiDB-lite"/>
    </source>
</evidence>
<evidence type="ECO:0000256" key="3">
    <source>
        <dbReference type="ARBA" id="ARBA00022989"/>
    </source>
</evidence>
<keyword evidence="8" id="KW-1185">Reference proteome</keyword>
<gene>
    <name evidence="7" type="ORF">PG994_014882</name>
</gene>
<accession>A0ABR1SUW2</accession>
<evidence type="ECO:0000256" key="2">
    <source>
        <dbReference type="ARBA" id="ARBA00022692"/>
    </source>
</evidence>
<dbReference type="Proteomes" id="UP001480595">
    <property type="component" value="Unassembled WGS sequence"/>
</dbReference>
<dbReference type="Pfam" id="PF04172">
    <property type="entry name" value="LrgB"/>
    <property type="match status" value="2"/>
</dbReference>
<feature type="transmembrane region" description="Helical" evidence="6">
    <location>
        <begin position="160"/>
        <end position="182"/>
    </location>
</feature>
<evidence type="ECO:0000256" key="1">
    <source>
        <dbReference type="ARBA" id="ARBA00004141"/>
    </source>
</evidence>
<proteinExistence type="predicted"/>
<keyword evidence="4 6" id="KW-0472">Membrane</keyword>
<evidence type="ECO:0000256" key="4">
    <source>
        <dbReference type="ARBA" id="ARBA00023136"/>
    </source>
</evidence>
<dbReference type="PANTHER" id="PTHR30249">
    <property type="entry name" value="PUTATIVE SEROTONIN TRANSPORTER"/>
    <property type="match status" value="1"/>
</dbReference>
<sequence>MVGTAYMTRGLKLVSGSSKRAITERAEEMERETDEIPMTTPTSAGGRTPDTESEPHHSPRPSQVHLADAAVPEESADTTGTSTPTIPPDLPPQAPLTPPRTKQWAVMIAANLDVATYFLLFVLVGIPVFYGTGYAMPIQLTFSILSYFGALALPPTWRQFLHPVLVSALFTVLGIWVIGLTIGRDLDSTLREYKVGANYARVWNGSHQLPGAGDMFSTVLDASIIALALPMYQYRRELKQHFLDDYVTRGVTLGANSSAMATALLLRTDPRAAALSSLAMSLFGAITVLFSSIPPPIANAVRSLAGL</sequence>
<evidence type="ECO:0000313" key="8">
    <source>
        <dbReference type="Proteomes" id="UP001480595"/>
    </source>
</evidence>
<evidence type="ECO:0000313" key="7">
    <source>
        <dbReference type="EMBL" id="KAK8038115.1"/>
    </source>
</evidence>
<name>A0ABR1SUW2_9PEZI</name>
<evidence type="ECO:0000256" key="6">
    <source>
        <dbReference type="SAM" id="Phobius"/>
    </source>
</evidence>
<comment type="caution">
    <text evidence="7">The sequence shown here is derived from an EMBL/GenBank/DDBJ whole genome shotgun (WGS) entry which is preliminary data.</text>
</comment>
<feature type="transmembrane region" description="Helical" evidence="6">
    <location>
        <begin position="272"/>
        <end position="293"/>
    </location>
</feature>
<keyword evidence="3 6" id="KW-1133">Transmembrane helix</keyword>
<feature type="region of interest" description="Disordered" evidence="5">
    <location>
        <begin position="17"/>
        <end position="97"/>
    </location>
</feature>
<reference evidence="7 8" key="1">
    <citation type="submission" date="2023-01" db="EMBL/GenBank/DDBJ databases">
        <title>Analysis of 21 Apiospora genomes using comparative genomics revels a genus with tremendous synthesis potential of carbohydrate active enzymes and secondary metabolites.</title>
        <authorList>
            <person name="Sorensen T."/>
        </authorList>
    </citation>
    <scope>NUCLEOTIDE SEQUENCE [LARGE SCALE GENOMIC DNA]</scope>
    <source>
        <strain evidence="7 8">CBS 135458</strain>
    </source>
</reference>
<feature type="compositionally biased region" description="Pro residues" evidence="5">
    <location>
        <begin position="85"/>
        <end position="97"/>
    </location>
</feature>
<keyword evidence="2 6" id="KW-0812">Transmembrane</keyword>
<dbReference type="PANTHER" id="PTHR30249:SF0">
    <property type="entry name" value="PLASTIDAL GLYCOLATE_GLYCERATE TRANSLOCATOR 1, CHLOROPLASTIC"/>
    <property type="match status" value="1"/>
</dbReference>
<organism evidence="7 8">
    <name type="scientific">Apiospora phragmitis</name>
    <dbReference type="NCBI Taxonomy" id="2905665"/>
    <lineage>
        <taxon>Eukaryota</taxon>
        <taxon>Fungi</taxon>
        <taxon>Dikarya</taxon>
        <taxon>Ascomycota</taxon>
        <taxon>Pezizomycotina</taxon>
        <taxon>Sordariomycetes</taxon>
        <taxon>Xylariomycetidae</taxon>
        <taxon>Amphisphaeriales</taxon>
        <taxon>Apiosporaceae</taxon>
        <taxon>Apiospora</taxon>
    </lineage>
</organism>